<evidence type="ECO:0000313" key="4">
    <source>
        <dbReference type="Proteomes" id="UP000751190"/>
    </source>
</evidence>
<feature type="transmembrane region" description="Helical" evidence="2">
    <location>
        <begin position="20"/>
        <end position="37"/>
    </location>
</feature>
<sequence>MPSTKPSCRGAASRAPVDVLSTGLLIVIVLVALVRTLSAPLSLRDLDPTAGNGRRLASAAADARSWTAVKAAAAQINGQRSYLSPAAEPAPFGADSITAYPARDAAGGWAAPQPPTAPPAAPPDDGWWYGEARVGAVAQAEPADRRFPPPRSFYKRPPSPPEPLPPDTPLPASDDNGAAAAGRARGRCAAGALRAGRARAALRRVARGERVADHQRIGPPAAYAASPRAAGGAAASQRAHHRGGGGGRAAGAVLKLPVVAIVAFVKALVEPLPPVVPSPDEPWARDWSARGAAAASAQAKGSVVAAAAAAAVAAPQPAAGAPVAKPSAAWDILAAKHAQIDQMIERGGGAAPPRA</sequence>
<comment type="caution">
    <text evidence="3">The sequence shown here is derived from an EMBL/GenBank/DDBJ whole genome shotgun (WGS) entry which is preliminary data.</text>
</comment>
<keyword evidence="2" id="KW-0812">Transmembrane</keyword>
<feature type="region of interest" description="Disordered" evidence="1">
    <location>
        <begin position="217"/>
        <end position="246"/>
    </location>
</feature>
<proteinExistence type="predicted"/>
<evidence type="ECO:0000256" key="1">
    <source>
        <dbReference type="SAM" id="MobiDB-lite"/>
    </source>
</evidence>
<feature type="compositionally biased region" description="Low complexity" evidence="1">
    <location>
        <begin position="218"/>
        <end position="237"/>
    </location>
</feature>
<evidence type="ECO:0000313" key="3">
    <source>
        <dbReference type="EMBL" id="KAG8458968.1"/>
    </source>
</evidence>
<feature type="compositionally biased region" description="Pro residues" evidence="1">
    <location>
        <begin position="157"/>
        <end position="169"/>
    </location>
</feature>
<keyword evidence="2" id="KW-1133">Transmembrane helix</keyword>
<organism evidence="3 4">
    <name type="scientific">Diacronema lutheri</name>
    <name type="common">Unicellular marine alga</name>
    <name type="synonym">Monochrysis lutheri</name>
    <dbReference type="NCBI Taxonomy" id="2081491"/>
    <lineage>
        <taxon>Eukaryota</taxon>
        <taxon>Haptista</taxon>
        <taxon>Haptophyta</taxon>
        <taxon>Pavlovophyceae</taxon>
        <taxon>Pavlovales</taxon>
        <taxon>Pavlovaceae</taxon>
        <taxon>Diacronema</taxon>
    </lineage>
</organism>
<name>A0A8J5X939_DIALT</name>
<gene>
    <name evidence="3" type="ORF">KFE25_004302</name>
</gene>
<dbReference type="EMBL" id="JAGTXO010000046">
    <property type="protein sequence ID" value="KAG8458968.1"/>
    <property type="molecule type" value="Genomic_DNA"/>
</dbReference>
<protein>
    <submittedName>
        <fullName evidence="3">Uncharacterized protein</fullName>
    </submittedName>
</protein>
<reference evidence="3" key="1">
    <citation type="submission" date="2021-05" db="EMBL/GenBank/DDBJ databases">
        <title>The genome of the haptophyte Pavlova lutheri (Diacronema luteri, Pavlovales) - a model for lipid biosynthesis in eukaryotic algae.</title>
        <authorList>
            <person name="Hulatt C.J."/>
            <person name="Posewitz M.C."/>
        </authorList>
    </citation>
    <scope>NUCLEOTIDE SEQUENCE</scope>
    <source>
        <strain evidence="3">NIVA-4/92</strain>
    </source>
</reference>
<feature type="region of interest" description="Disordered" evidence="1">
    <location>
        <begin position="105"/>
        <end position="183"/>
    </location>
</feature>
<keyword evidence="4" id="KW-1185">Reference proteome</keyword>
<keyword evidence="2" id="KW-0472">Membrane</keyword>
<dbReference type="Proteomes" id="UP000751190">
    <property type="component" value="Unassembled WGS sequence"/>
</dbReference>
<accession>A0A8J5X939</accession>
<dbReference type="AlphaFoldDB" id="A0A8J5X939"/>
<evidence type="ECO:0000256" key="2">
    <source>
        <dbReference type="SAM" id="Phobius"/>
    </source>
</evidence>
<feature type="compositionally biased region" description="Pro residues" evidence="1">
    <location>
        <begin position="112"/>
        <end position="122"/>
    </location>
</feature>